<feature type="non-terminal residue" evidence="1">
    <location>
        <position position="64"/>
    </location>
</feature>
<gene>
    <name evidence="1" type="ORF">BN1723_020871</name>
</gene>
<reference evidence="2" key="1">
    <citation type="submission" date="2015-05" db="EMBL/GenBank/DDBJ databases">
        <authorList>
            <person name="Fogelqvist Johan"/>
        </authorList>
    </citation>
    <scope>NUCLEOTIDE SEQUENCE [LARGE SCALE GENOMIC DNA]</scope>
</reference>
<evidence type="ECO:0000313" key="1">
    <source>
        <dbReference type="EMBL" id="CRK01846.1"/>
    </source>
</evidence>
<sequence>MTPAQQDLVSQIMDQYLLYLPEQARLARMEQVKAWYHETYFCWIGGFGNEDAFYYRIQSPVIIV</sequence>
<dbReference type="AlphaFoldDB" id="A0A0G4KJN9"/>
<dbReference type="PANTHER" id="PTHR37489">
    <property type="entry name" value="DUF3500 DOMAIN-CONTAINING PROTEIN"/>
    <property type="match status" value="1"/>
</dbReference>
<name>A0A0G4KJN9_VERLO</name>
<dbReference type="EMBL" id="CVQI01000782">
    <property type="protein sequence ID" value="CRK01846.1"/>
    <property type="molecule type" value="Genomic_DNA"/>
</dbReference>
<evidence type="ECO:0000313" key="2">
    <source>
        <dbReference type="Proteomes" id="UP000045706"/>
    </source>
</evidence>
<dbReference type="PANTHER" id="PTHR37489:SF1">
    <property type="entry name" value="DUF3500 DOMAIN-CONTAINING PROTEIN"/>
    <property type="match status" value="1"/>
</dbReference>
<dbReference type="InterPro" id="IPR021889">
    <property type="entry name" value="DUF3500"/>
</dbReference>
<organism evidence="1 2">
    <name type="scientific">Verticillium longisporum</name>
    <name type="common">Verticillium dahliae var. longisporum</name>
    <dbReference type="NCBI Taxonomy" id="100787"/>
    <lineage>
        <taxon>Eukaryota</taxon>
        <taxon>Fungi</taxon>
        <taxon>Dikarya</taxon>
        <taxon>Ascomycota</taxon>
        <taxon>Pezizomycotina</taxon>
        <taxon>Sordariomycetes</taxon>
        <taxon>Hypocreomycetidae</taxon>
        <taxon>Glomerellales</taxon>
        <taxon>Plectosphaerellaceae</taxon>
        <taxon>Verticillium</taxon>
    </lineage>
</organism>
<accession>A0A0G4KJN9</accession>
<protein>
    <submittedName>
        <fullName evidence="1">Uncharacterized protein</fullName>
    </submittedName>
</protein>
<dbReference type="Proteomes" id="UP000045706">
    <property type="component" value="Unassembled WGS sequence"/>
</dbReference>
<dbReference type="Pfam" id="PF12006">
    <property type="entry name" value="DUF3500"/>
    <property type="match status" value="1"/>
</dbReference>
<proteinExistence type="predicted"/>